<dbReference type="PROSITE" id="PS50127">
    <property type="entry name" value="UBC_2"/>
    <property type="match status" value="1"/>
</dbReference>
<feature type="region of interest" description="Disordered" evidence="4">
    <location>
        <begin position="709"/>
        <end position="770"/>
    </location>
</feature>
<proteinExistence type="predicted"/>
<dbReference type="InterPro" id="IPR000608">
    <property type="entry name" value="UBC"/>
</dbReference>
<dbReference type="GeneID" id="25381354"/>
<dbReference type="InterPro" id="IPR050113">
    <property type="entry name" value="Ub_conjugating_enzyme"/>
</dbReference>
<dbReference type="OrthoDB" id="346378at2759"/>
<dbReference type="InterPro" id="IPR016135">
    <property type="entry name" value="UBQ-conjugating_enzyme/RWD"/>
</dbReference>
<dbReference type="Pfam" id="PF00179">
    <property type="entry name" value="UQ_con"/>
    <property type="match status" value="1"/>
</dbReference>
<evidence type="ECO:0000313" key="6">
    <source>
        <dbReference type="EMBL" id="CDJ34829.1"/>
    </source>
</evidence>
<feature type="compositionally biased region" description="Low complexity" evidence="4">
    <location>
        <begin position="747"/>
        <end position="756"/>
    </location>
</feature>
<name>U6KA70_9EIME</name>
<feature type="compositionally biased region" description="Low complexity" evidence="4">
    <location>
        <begin position="709"/>
        <end position="733"/>
    </location>
</feature>
<reference evidence="6" key="2">
    <citation type="submission" date="2013-10" db="EMBL/GenBank/DDBJ databases">
        <authorList>
            <person name="Aslett M."/>
        </authorList>
    </citation>
    <scope>NUCLEOTIDE SEQUENCE [LARGE SCALE GENOMIC DNA]</scope>
    <source>
        <strain evidence="6">Houghton</strain>
    </source>
</reference>
<dbReference type="AlphaFoldDB" id="U6KA70"/>
<dbReference type="Gene3D" id="3.10.110.10">
    <property type="entry name" value="Ubiquitin Conjugating Enzyme"/>
    <property type="match status" value="1"/>
</dbReference>
<keyword evidence="7" id="KW-1185">Reference proteome</keyword>
<dbReference type="PROSITE" id="PS00183">
    <property type="entry name" value="UBC_1"/>
    <property type="match status" value="1"/>
</dbReference>
<feature type="compositionally biased region" description="Basic and acidic residues" evidence="4">
    <location>
        <begin position="167"/>
        <end position="206"/>
    </location>
</feature>
<dbReference type="EMBL" id="HG687235">
    <property type="protein sequence ID" value="CDJ34829.1"/>
    <property type="molecule type" value="Genomic_DNA"/>
</dbReference>
<dbReference type="Proteomes" id="UP000030744">
    <property type="component" value="Unassembled WGS sequence"/>
</dbReference>
<sequence>MQRLDGFPRNAYDGGTAGRGTCQSVPLGAQEAVPASGDSAELMWTAAAAATPGAKAATADAEVAEEMDADAYDCECMEDSSSDMSDPLIEEDDDFSGDVISSAFANWCAHEAAAEPGADPLASFFSQLVSSHSLTEGAFGGVAEAPSDPPNVQPSLSVCTSNPNPSPDKECPKVEACKVSDEVENKAEDATQPRKLPGDGCDRDYKGGSGPRRVHTPNLGGTVADTIEPELREFFIASLKQTDFPHILGSLRGAILSNPEIFGFHEVEDSSDAEAAAGKPLGQPLPARGGDCMSDGQGKRADAEVQDQQQQEQRQSTAFAAEPQADGGGEKRADGLGFLEKRDGAEWLLPPEVSVSGDFCRVNPRVAVRWLVQTQMEGMLQGGQPQQQLQQQQQQQRTVAERLPARFEATSWPQLACLVPPKALCCKVGTVVNPAREEMQLAAARVAKGLTSEQTHALAYLLQACAEMQLVLFSSLHVASLNSFRPAKAIAESAVPQFQHILQLAGGVPQPIPFRLTASPPPGLGAAGAVVAHNSQRLREACEEGDKILALRKRLIRDFRKLQSDPPFGVSGAPVQNDIMRWHAVIFGPEDTPWEGGTFQLELKFTNDYPNKPPHVRFLSRLFHPNVYNDGNICLDILQSQWSPIYDISAILTSIQAGIQSPGAAVRYRVFEDGGGGRGGGPWYRCQWCSTESLKTVGAAEAEAPGTAASGAAYHPSDAPNSASSAPAAVSDGVGVGDRVAPAADEQQQQTDSGQQHGMGDGRQGGGAAP</sequence>
<dbReference type="GO" id="GO:0016740">
    <property type="term" value="F:transferase activity"/>
    <property type="evidence" value="ECO:0007669"/>
    <property type="project" value="UniProtKB-KW"/>
</dbReference>
<dbReference type="PANTHER" id="PTHR24067">
    <property type="entry name" value="UBIQUITIN-CONJUGATING ENZYME E2"/>
    <property type="match status" value="1"/>
</dbReference>
<protein>
    <submittedName>
        <fullName evidence="6">Ubiquitin-conjugating enzyme, related</fullName>
    </submittedName>
</protein>
<feature type="active site" description="Glycyl thioester intermediate" evidence="3">
    <location>
        <position position="634"/>
    </location>
</feature>
<feature type="compositionally biased region" description="Gly residues" evidence="4">
    <location>
        <begin position="757"/>
        <end position="770"/>
    </location>
</feature>
<feature type="domain" description="UBC core" evidence="5">
    <location>
        <begin position="550"/>
        <end position="697"/>
    </location>
</feature>
<keyword evidence="2" id="KW-0833">Ubl conjugation pathway</keyword>
<keyword evidence="1" id="KW-0808">Transferase</keyword>
<gene>
    <name evidence="6" type="ORF">EMH_0068130</name>
</gene>
<dbReference type="CDD" id="cd23790">
    <property type="entry name" value="UBCc_UBE2A_2B"/>
    <property type="match status" value="1"/>
</dbReference>
<reference evidence="6" key="1">
    <citation type="submission" date="2013-10" db="EMBL/GenBank/DDBJ databases">
        <title>Genomic analysis of the causative agents of coccidiosis in chickens.</title>
        <authorList>
            <person name="Reid A.J."/>
            <person name="Blake D."/>
            <person name="Billington K."/>
            <person name="Browne H."/>
            <person name="Dunn M."/>
            <person name="Hung S."/>
            <person name="Kawahara F."/>
            <person name="Miranda-Saavedra D."/>
            <person name="Mourier T."/>
            <person name="Nagra H."/>
            <person name="Otto T.D."/>
            <person name="Rawlings N."/>
            <person name="Sanchez A."/>
            <person name="Sanders M."/>
            <person name="Subramaniam C."/>
            <person name="Tay Y."/>
            <person name="Dear P."/>
            <person name="Doerig C."/>
            <person name="Gruber A."/>
            <person name="Parkinson J."/>
            <person name="Shirley M."/>
            <person name="Wan K.L."/>
            <person name="Berriman M."/>
            <person name="Tomley F."/>
            <person name="Pain A."/>
        </authorList>
    </citation>
    <scope>NUCLEOTIDE SEQUENCE [LARGE SCALE GENOMIC DNA]</scope>
    <source>
        <strain evidence="6">Houghton</strain>
    </source>
</reference>
<accession>U6KA70</accession>
<dbReference type="RefSeq" id="XP_013357391.1">
    <property type="nucleotide sequence ID" value="XM_013501937.1"/>
</dbReference>
<dbReference type="SUPFAM" id="SSF54495">
    <property type="entry name" value="UBC-like"/>
    <property type="match status" value="1"/>
</dbReference>
<feature type="region of interest" description="Disordered" evidence="4">
    <location>
        <begin position="140"/>
        <end position="221"/>
    </location>
</feature>
<dbReference type="InterPro" id="IPR023313">
    <property type="entry name" value="UBQ-conjugating_AS"/>
</dbReference>
<organism evidence="6 7">
    <name type="scientific">Eimeria mitis</name>
    <dbReference type="NCBI Taxonomy" id="44415"/>
    <lineage>
        <taxon>Eukaryota</taxon>
        <taxon>Sar</taxon>
        <taxon>Alveolata</taxon>
        <taxon>Apicomplexa</taxon>
        <taxon>Conoidasida</taxon>
        <taxon>Coccidia</taxon>
        <taxon>Eucoccidiorida</taxon>
        <taxon>Eimeriorina</taxon>
        <taxon>Eimeriidae</taxon>
        <taxon>Eimeria</taxon>
    </lineage>
</organism>
<evidence type="ECO:0000313" key="7">
    <source>
        <dbReference type="Proteomes" id="UP000030744"/>
    </source>
</evidence>
<evidence type="ECO:0000256" key="1">
    <source>
        <dbReference type="ARBA" id="ARBA00022679"/>
    </source>
</evidence>
<evidence type="ECO:0000259" key="5">
    <source>
        <dbReference type="PROSITE" id="PS50127"/>
    </source>
</evidence>
<evidence type="ECO:0000256" key="4">
    <source>
        <dbReference type="SAM" id="MobiDB-lite"/>
    </source>
</evidence>
<feature type="compositionally biased region" description="Low complexity" evidence="4">
    <location>
        <begin position="306"/>
        <end position="315"/>
    </location>
</feature>
<feature type="compositionally biased region" description="Polar residues" evidence="4">
    <location>
        <begin position="153"/>
        <end position="163"/>
    </location>
</feature>
<dbReference type="SMART" id="SM00212">
    <property type="entry name" value="UBCc"/>
    <property type="match status" value="1"/>
</dbReference>
<evidence type="ECO:0000256" key="3">
    <source>
        <dbReference type="PROSITE-ProRule" id="PRU10133"/>
    </source>
</evidence>
<dbReference type="VEuPathDB" id="ToxoDB:EMH_0068130"/>
<evidence type="ECO:0000256" key="2">
    <source>
        <dbReference type="ARBA" id="ARBA00022786"/>
    </source>
</evidence>
<feature type="region of interest" description="Disordered" evidence="4">
    <location>
        <begin position="272"/>
        <end position="335"/>
    </location>
</feature>